<dbReference type="SUPFAM" id="SSF52768">
    <property type="entry name" value="Arginase/deacetylase"/>
    <property type="match status" value="1"/>
</dbReference>
<dbReference type="GO" id="GO:0000118">
    <property type="term" value="C:histone deacetylase complex"/>
    <property type="evidence" value="ECO:0000318"/>
    <property type="project" value="GO_Central"/>
</dbReference>
<dbReference type="PANTHER" id="PTHR48252">
    <property type="entry name" value="HISTONE DEACETYLASE 2-RELATED"/>
    <property type="match status" value="1"/>
</dbReference>
<dbReference type="GO" id="GO:0040029">
    <property type="term" value="P:epigenetic regulation of gene expression"/>
    <property type="evidence" value="ECO:0000318"/>
    <property type="project" value="GO_Central"/>
</dbReference>
<evidence type="ECO:0000256" key="2">
    <source>
        <dbReference type="ARBA" id="ARBA00022853"/>
    </source>
</evidence>
<evidence type="ECO:0000313" key="3">
    <source>
        <dbReference type="EMBL" id="CDY53952.1"/>
    </source>
</evidence>
<evidence type="ECO:0000256" key="1">
    <source>
        <dbReference type="ARBA" id="ARBA00022491"/>
    </source>
</evidence>
<proteinExistence type="predicted"/>
<dbReference type="EMBL" id="LK033255">
    <property type="protein sequence ID" value="CDY53952.1"/>
    <property type="molecule type" value="Genomic_DNA"/>
</dbReference>
<dbReference type="STRING" id="3708.A0A078IVE0"/>
<dbReference type="OMA" id="CIVRSIN"/>
<protein>
    <submittedName>
        <fullName evidence="3">BnaC03g75230D protein</fullName>
    </submittedName>
</protein>
<dbReference type="PaxDb" id="3708-A0A078IVE0"/>
<dbReference type="InterPro" id="IPR023696">
    <property type="entry name" value="Ureohydrolase_dom_sf"/>
</dbReference>
<dbReference type="GO" id="GO:0004407">
    <property type="term" value="F:histone deacetylase activity"/>
    <property type="evidence" value="ECO:0000318"/>
    <property type="project" value="GO_Central"/>
</dbReference>
<gene>
    <name evidence="3" type="primary">BnaC03g75230D</name>
    <name evidence="3" type="ORF">GSBRNA2T00011798001</name>
</gene>
<dbReference type="InterPro" id="IPR037138">
    <property type="entry name" value="His_deacetylse_dom_sf"/>
</dbReference>
<dbReference type="AlphaFoldDB" id="A0A078IVE0"/>
<keyword evidence="4" id="KW-1185">Reference proteome</keyword>
<sequence>MLLKGEVMSSNNVKRINNLHVWPGGAHMRGVRVGALQSLGPRFTALQGTNPNPSHVRHSQLYMFIRAFAPKNCFEPEVKSSKFGPRGRIRLIWEEAITMEMAVQEAFDNTGRMHHKEYGLDDASFSNLFVPVIHKAVEVYRPEALVLHSRVYSLTGDALAKFNLFIKGHTACIVRSINAHLMVLGGEGHTLPNVARCWWSLSHLFGNFDYVLFSCWLVVGEELDDKLPFNQYNGEFKHNKIVS</sequence>
<reference evidence="3 4" key="1">
    <citation type="journal article" date="2014" name="Science">
        <title>Plant genetics. Early allopolyploid evolution in the post-Neolithic Brassica napus oilseed genome.</title>
        <authorList>
            <person name="Chalhoub B."/>
            <person name="Denoeud F."/>
            <person name="Liu S."/>
            <person name="Parkin I.A."/>
            <person name="Tang H."/>
            <person name="Wang X."/>
            <person name="Chiquet J."/>
            <person name="Belcram H."/>
            <person name="Tong C."/>
            <person name="Samans B."/>
            <person name="Correa M."/>
            <person name="Da Silva C."/>
            <person name="Just J."/>
            <person name="Falentin C."/>
            <person name="Koh C.S."/>
            <person name="Le Clainche I."/>
            <person name="Bernard M."/>
            <person name="Bento P."/>
            <person name="Noel B."/>
            <person name="Labadie K."/>
            <person name="Alberti A."/>
            <person name="Charles M."/>
            <person name="Arnaud D."/>
            <person name="Guo H."/>
            <person name="Daviaud C."/>
            <person name="Alamery S."/>
            <person name="Jabbari K."/>
            <person name="Zhao M."/>
            <person name="Edger P.P."/>
            <person name="Chelaifa H."/>
            <person name="Tack D."/>
            <person name="Lassalle G."/>
            <person name="Mestiri I."/>
            <person name="Schnel N."/>
            <person name="Le Paslier M.C."/>
            <person name="Fan G."/>
            <person name="Renault V."/>
            <person name="Bayer P.E."/>
            <person name="Golicz A.A."/>
            <person name="Manoli S."/>
            <person name="Lee T.H."/>
            <person name="Thi V.H."/>
            <person name="Chalabi S."/>
            <person name="Hu Q."/>
            <person name="Fan C."/>
            <person name="Tollenaere R."/>
            <person name="Lu Y."/>
            <person name="Battail C."/>
            <person name="Shen J."/>
            <person name="Sidebottom C.H."/>
            <person name="Wang X."/>
            <person name="Canaguier A."/>
            <person name="Chauveau A."/>
            <person name="Berard A."/>
            <person name="Deniot G."/>
            <person name="Guan M."/>
            <person name="Liu Z."/>
            <person name="Sun F."/>
            <person name="Lim Y.P."/>
            <person name="Lyons E."/>
            <person name="Town C.D."/>
            <person name="Bancroft I."/>
            <person name="Wang X."/>
            <person name="Meng J."/>
            <person name="Ma J."/>
            <person name="Pires J.C."/>
            <person name="King G.J."/>
            <person name="Brunel D."/>
            <person name="Delourme R."/>
            <person name="Renard M."/>
            <person name="Aury J.M."/>
            <person name="Adams K.L."/>
            <person name="Batley J."/>
            <person name="Snowdon R.J."/>
            <person name="Tost J."/>
            <person name="Edwards D."/>
            <person name="Zhou Y."/>
            <person name="Hua W."/>
            <person name="Sharpe A.G."/>
            <person name="Paterson A.H."/>
            <person name="Guan C."/>
            <person name="Wincker P."/>
        </authorList>
    </citation>
    <scope>NUCLEOTIDE SEQUENCE [LARGE SCALE GENOMIC DNA]</scope>
    <source>
        <strain evidence="4">cv. Darmor-bzh</strain>
    </source>
</reference>
<name>A0A078IVE0_BRANA</name>
<keyword evidence="1" id="KW-0678">Repressor</keyword>
<dbReference type="PANTHER" id="PTHR48252:SF77">
    <property type="entry name" value="HISTONE DEACETYLASE DOMAIN-CONTAINING PROTEIN"/>
    <property type="match status" value="1"/>
</dbReference>
<dbReference type="Proteomes" id="UP000028999">
    <property type="component" value="Unassembled WGS sequence"/>
</dbReference>
<evidence type="ECO:0000313" key="4">
    <source>
        <dbReference type="Proteomes" id="UP000028999"/>
    </source>
</evidence>
<dbReference type="Gramene" id="CDY53952">
    <property type="protein sequence ID" value="CDY53952"/>
    <property type="gene ID" value="GSBRNA2T00011798001"/>
</dbReference>
<organism evidence="3 4">
    <name type="scientific">Brassica napus</name>
    <name type="common">Rape</name>
    <dbReference type="NCBI Taxonomy" id="3708"/>
    <lineage>
        <taxon>Eukaryota</taxon>
        <taxon>Viridiplantae</taxon>
        <taxon>Streptophyta</taxon>
        <taxon>Embryophyta</taxon>
        <taxon>Tracheophyta</taxon>
        <taxon>Spermatophyta</taxon>
        <taxon>Magnoliopsida</taxon>
        <taxon>eudicotyledons</taxon>
        <taxon>Gunneridae</taxon>
        <taxon>Pentapetalae</taxon>
        <taxon>rosids</taxon>
        <taxon>malvids</taxon>
        <taxon>Brassicales</taxon>
        <taxon>Brassicaceae</taxon>
        <taxon>Brassiceae</taxon>
        <taxon>Brassica</taxon>
    </lineage>
</organism>
<keyword evidence="2" id="KW-0156">Chromatin regulator</keyword>
<accession>A0A078IVE0</accession>
<dbReference type="Gene3D" id="3.40.800.20">
    <property type="entry name" value="Histone deacetylase domain"/>
    <property type="match status" value="1"/>
</dbReference>